<keyword evidence="4" id="KW-0274">FAD</keyword>
<dbReference type="InterPro" id="IPR006094">
    <property type="entry name" value="Oxid_FAD_bind_N"/>
</dbReference>
<evidence type="ECO:0000313" key="8">
    <source>
        <dbReference type="Proteomes" id="UP001196509"/>
    </source>
</evidence>
<organism evidence="7 8">
    <name type="scientific">Flavimaribacter sediminis</name>
    <dbReference type="NCBI Taxonomy" id="2865987"/>
    <lineage>
        <taxon>Bacteria</taxon>
        <taxon>Pseudomonadati</taxon>
        <taxon>Pseudomonadota</taxon>
        <taxon>Alphaproteobacteria</taxon>
        <taxon>Hyphomicrobiales</taxon>
        <taxon>Rhizobiaceae</taxon>
        <taxon>Flavimaribacter</taxon>
    </lineage>
</organism>
<dbReference type="InterPro" id="IPR016166">
    <property type="entry name" value="FAD-bd_PCMH"/>
</dbReference>
<comment type="caution">
    <text evidence="7">The sequence shown here is derived from an EMBL/GenBank/DDBJ whole genome shotgun (WGS) entry which is preliminary data.</text>
</comment>
<keyword evidence="3" id="KW-0285">Flavoprotein</keyword>
<dbReference type="GO" id="GO:0071949">
    <property type="term" value="F:FAD binding"/>
    <property type="evidence" value="ECO:0007669"/>
    <property type="project" value="InterPro"/>
</dbReference>
<dbReference type="InterPro" id="IPR036318">
    <property type="entry name" value="FAD-bd_PCMH-like_sf"/>
</dbReference>
<dbReference type="Gene3D" id="3.40.462.20">
    <property type="match status" value="1"/>
</dbReference>
<evidence type="ECO:0000256" key="2">
    <source>
        <dbReference type="ARBA" id="ARBA00005466"/>
    </source>
</evidence>
<evidence type="ECO:0000259" key="6">
    <source>
        <dbReference type="PROSITE" id="PS51387"/>
    </source>
</evidence>
<dbReference type="SUPFAM" id="SSF56176">
    <property type="entry name" value="FAD-binding/transporter-associated domain-like"/>
    <property type="match status" value="1"/>
</dbReference>
<accession>A0AAE3CZP8</accession>
<comment type="cofactor">
    <cofactor evidence="1">
        <name>FAD</name>
        <dbReference type="ChEBI" id="CHEBI:57692"/>
    </cofactor>
</comment>
<evidence type="ECO:0000256" key="5">
    <source>
        <dbReference type="ARBA" id="ARBA00023002"/>
    </source>
</evidence>
<dbReference type="GO" id="GO:0016491">
    <property type="term" value="F:oxidoreductase activity"/>
    <property type="evidence" value="ECO:0007669"/>
    <property type="project" value="UniProtKB-KW"/>
</dbReference>
<evidence type="ECO:0000313" key="7">
    <source>
        <dbReference type="EMBL" id="MBW8636909.1"/>
    </source>
</evidence>
<dbReference type="Pfam" id="PF01565">
    <property type="entry name" value="FAD_binding_4"/>
    <property type="match status" value="1"/>
</dbReference>
<proteinExistence type="inferred from homology"/>
<reference evidence="7" key="1">
    <citation type="submission" date="2021-08" db="EMBL/GenBank/DDBJ databases">
        <title>Hoeflea bacterium WL0058 sp. nov., isolated from the sediment.</title>
        <authorList>
            <person name="Wang L."/>
            <person name="Zhang D."/>
        </authorList>
    </citation>
    <scope>NUCLEOTIDE SEQUENCE</scope>
    <source>
        <strain evidence="7">WL0058</strain>
    </source>
</reference>
<dbReference type="PANTHER" id="PTHR42973">
    <property type="entry name" value="BINDING OXIDOREDUCTASE, PUTATIVE (AFU_ORTHOLOGUE AFUA_1G17690)-RELATED"/>
    <property type="match status" value="1"/>
</dbReference>
<evidence type="ECO:0000256" key="1">
    <source>
        <dbReference type="ARBA" id="ARBA00001974"/>
    </source>
</evidence>
<dbReference type="InterPro" id="IPR016169">
    <property type="entry name" value="FAD-bd_PCMH_sub2"/>
</dbReference>
<dbReference type="PANTHER" id="PTHR42973:SF39">
    <property type="entry name" value="FAD-BINDING PCMH-TYPE DOMAIN-CONTAINING PROTEIN"/>
    <property type="match status" value="1"/>
</dbReference>
<evidence type="ECO:0000256" key="3">
    <source>
        <dbReference type="ARBA" id="ARBA00022630"/>
    </source>
</evidence>
<sequence>MPESQDSSNMAPDLSRLESEITGVVGLPGSPIFHEATQVFCPPARHRRPQAVIRPAGTDDLAAILRRAATDGYRVTVRSGGHSFDGFPIREDAVLLDLSGLNEARLDSDRRLHAGPGARILDLAKDLDASGCAVPTGDCPTVGLGGLVSGGGFGYATRKLGLTTDNLMEAVVVTGSGEIHRVSRSRSPDLFWMCQGGAGTAAIMTEIVLRTFPVERVTAAEITMNWEYAREVIVLYDAVMRSAPLDLDLKLKFRTTGPDRFMDMASEGPQDAVPGEPLVHIDGQYLGNRQQAEALLSPLLDHPAVVGLSLREESYFEAMTDLIPLSLLVDPAPETIRPTRVTCDFVAAAIGQGEADALVRFVEEIQYAPEMHGGGLLIEPCDGVVGQIASDQTAYPHRDQRMVIEWELFHPLVCTSEQISRMDECLSSARSQLSHAISGGRYVNYADRLDTPSNWWLGNKDRLETLAGRFDPQGVIVSRLRPGPDVR</sequence>
<gene>
    <name evidence="7" type="ORF">K1W69_06890</name>
</gene>
<protein>
    <submittedName>
        <fullName evidence="7">FAD-binding oxidoreductase</fullName>
    </submittedName>
</protein>
<comment type="similarity">
    <text evidence="2">Belongs to the oxygen-dependent FAD-linked oxidoreductase family.</text>
</comment>
<dbReference type="Gene3D" id="3.30.465.10">
    <property type="match status" value="1"/>
</dbReference>
<evidence type="ECO:0000256" key="4">
    <source>
        <dbReference type="ARBA" id="ARBA00022827"/>
    </source>
</evidence>
<name>A0AAE3CZP8_9HYPH</name>
<dbReference type="InterPro" id="IPR050416">
    <property type="entry name" value="FAD-linked_Oxidoreductase"/>
</dbReference>
<dbReference type="RefSeq" id="WP_220227552.1">
    <property type="nucleotide sequence ID" value="NZ_JAICBX010000001.1"/>
</dbReference>
<dbReference type="EMBL" id="JAICBX010000001">
    <property type="protein sequence ID" value="MBW8636909.1"/>
    <property type="molecule type" value="Genomic_DNA"/>
</dbReference>
<keyword evidence="8" id="KW-1185">Reference proteome</keyword>
<dbReference type="Proteomes" id="UP001196509">
    <property type="component" value="Unassembled WGS sequence"/>
</dbReference>
<dbReference type="AlphaFoldDB" id="A0AAE3CZP8"/>
<keyword evidence="5" id="KW-0560">Oxidoreductase</keyword>
<dbReference type="InterPro" id="IPR006093">
    <property type="entry name" value="Oxy_OxRdtase_FAD_BS"/>
</dbReference>
<feature type="domain" description="FAD-binding PCMH-type" evidence="6">
    <location>
        <begin position="45"/>
        <end position="214"/>
    </location>
</feature>
<dbReference type="PROSITE" id="PS00862">
    <property type="entry name" value="OX2_COVAL_FAD"/>
    <property type="match status" value="1"/>
</dbReference>
<dbReference type="PROSITE" id="PS51387">
    <property type="entry name" value="FAD_PCMH"/>
    <property type="match status" value="1"/>
</dbReference>